<name>A0A4P9W1Q2_9FUNG</name>
<dbReference type="Proteomes" id="UP000269721">
    <property type="component" value="Unassembled WGS sequence"/>
</dbReference>
<dbReference type="GO" id="GO:0005483">
    <property type="term" value="F:soluble NSF attachment protein activity"/>
    <property type="evidence" value="ECO:0007669"/>
    <property type="project" value="TreeGrafter"/>
</dbReference>
<evidence type="ECO:0000313" key="5">
    <source>
        <dbReference type="EMBL" id="RKO84678.1"/>
    </source>
</evidence>
<dbReference type="PANTHER" id="PTHR13768:SF8">
    <property type="entry name" value="ALPHA-SOLUBLE NSF ATTACHMENT PROTEIN"/>
    <property type="match status" value="1"/>
</dbReference>
<keyword evidence="3 4" id="KW-0653">Protein transport</keyword>
<evidence type="ECO:0000256" key="2">
    <source>
        <dbReference type="ARBA" id="ARBA00022448"/>
    </source>
</evidence>
<dbReference type="OrthoDB" id="9984275at2759"/>
<dbReference type="GO" id="GO:0019905">
    <property type="term" value="F:syntaxin binding"/>
    <property type="evidence" value="ECO:0007669"/>
    <property type="project" value="TreeGrafter"/>
</dbReference>
<comment type="function">
    <text evidence="4">Required for vesicular transport between the endoplasmic reticulum and the Golgi apparatus.</text>
</comment>
<dbReference type="Gene3D" id="1.25.40.10">
    <property type="entry name" value="Tetratricopeptide repeat domain"/>
    <property type="match status" value="1"/>
</dbReference>
<dbReference type="EMBL" id="KZ999853">
    <property type="protein sequence ID" value="RKO84678.1"/>
    <property type="molecule type" value="Genomic_DNA"/>
</dbReference>
<evidence type="ECO:0000313" key="6">
    <source>
        <dbReference type="Proteomes" id="UP000269721"/>
    </source>
</evidence>
<dbReference type="InterPro" id="IPR000744">
    <property type="entry name" value="NSF_attach"/>
</dbReference>
<feature type="non-terminal residue" evidence="5">
    <location>
        <position position="1"/>
    </location>
</feature>
<protein>
    <submittedName>
        <fullName evidence="5">Soluble NSF attachment protein</fullName>
    </submittedName>
</protein>
<dbReference type="GO" id="GO:0035494">
    <property type="term" value="P:SNARE complex disassembly"/>
    <property type="evidence" value="ECO:0007669"/>
    <property type="project" value="TreeGrafter"/>
</dbReference>
<sequence>DAIHALKSAVEILTEKGRFQAAANNQKQIAEIYETDVADFEQAMHAYQLAADWYQGEESNAQANACLLKVGTYAAQLEQFDMAIEKFEQVAANSVDNQLTKWSLREYFLKAGICCLCTQDFVRARQALERYQSMDVTFASTREFAFLKALLDAVDAGDAEVFTDVVNDWDKLTKLDSWKTTMLLRVKKSISEEMDYT</sequence>
<dbReference type="AlphaFoldDB" id="A0A4P9W1Q2"/>
<dbReference type="PRINTS" id="PR00448">
    <property type="entry name" value="NSFATTACHMNT"/>
</dbReference>
<dbReference type="GO" id="GO:0031201">
    <property type="term" value="C:SNARE complex"/>
    <property type="evidence" value="ECO:0007669"/>
    <property type="project" value="TreeGrafter"/>
</dbReference>
<dbReference type="SUPFAM" id="SSF48452">
    <property type="entry name" value="TPR-like"/>
    <property type="match status" value="1"/>
</dbReference>
<comment type="subcellular location">
    <subcellularLocation>
        <location evidence="4">Membrane</location>
        <topology evidence="4">Peripheral membrane protein</topology>
    </subcellularLocation>
</comment>
<evidence type="ECO:0000256" key="1">
    <source>
        <dbReference type="ARBA" id="ARBA00010050"/>
    </source>
</evidence>
<dbReference type="Pfam" id="PF14938">
    <property type="entry name" value="SNAP"/>
    <property type="match status" value="1"/>
</dbReference>
<evidence type="ECO:0000256" key="3">
    <source>
        <dbReference type="ARBA" id="ARBA00022927"/>
    </source>
</evidence>
<dbReference type="InterPro" id="IPR011990">
    <property type="entry name" value="TPR-like_helical_dom_sf"/>
</dbReference>
<dbReference type="PANTHER" id="PTHR13768">
    <property type="entry name" value="SOLUBLE NSF ATTACHMENT PROTEIN SNAP"/>
    <property type="match status" value="1"/>
</dbReference>
<dbReference type="GO" id="GO:0006886">
    <property type="term" value="P:intracellular protein transport"/>
    <property type="evidence" value="ECO:0007669"/>
    <property type="project" value="UniProtKB-UniRule"/>
</dbReference>
<organism evidence="5 6">
    <name type="scientific">Blyttiomyces helicus</name>
    <dbReference type="NCBI Taxonomy" id="388810"/>
    <lineage>
        <taxon>Eukaryota</taxon>
        <taxon>Fungi</taxon>
        <taxon>Fungi incertae sedis</taxon>
        <taxon>Chytridiomycota</taxon>
        <taxon>Chytridiomycota incertae sedis</taxon>
        <taxon>Chytridiomycetes</taxon>
        <taxon>Chytridiomycetes incertae sedis</taxon>
        <taxon>Blyttiomyces</taxon>
    </lineage>
</organism>
<keyword evidence="2 4" id="KW-0813">Transport</keyword>
<dbReference type="CDD" id="cd15832">
    <property type="entry name" value="SNAP"/>
    <property type="match status" value="1"/>
</dbReference>
<comment type="similarity">
    <text evidence="1 4">Belongs to the SNAP family.</text>
</comment>
<keyword evidence="4" id="KW-0931">ER-Golgi transport</keyword>
<evidence type="ECO:0000256" key="4">
    <source>
        <dbReference type="RuleBase" id="RU367013"/>
    </source>
</evidence>
<gene>
    <name evidence="5" type="ORF">BDK51DRAFT_16661</name>
</gene>
<dbReference type="GO" id="GO:0005774">
    <property type="term" value="C:vacuolar membrane"/>
    <property type="evidence" value="ECO:0007669"/>
    <property type="project" value="TreeGrafter"/>
</dbReference>
<keyword evidence="4" id="KW-0472">Membrane</keyword>
<reference evidence="6" key="1">
    <citation type="journal article" date="2018" name="Nat. Microbiol.">
        <title>Leveraging single-cell genomics to expand the fungal tree of life.</title>
        <authorList>
            <person name="Ahrendt S.R."/>
            <person name="Quandt C.A."/>
            <person name="Ciobanu D."/>
            <person name="Clum A."/>
            <person name="Salamov A."/>
            <person name="Andreopoulos B."/>
            <person name="Cheng J.F."/>
            <person name="Woyke T."/>
            <person name="Pelin A."/>
            <person name="Henrissat B."/>
            <person name="Reynolds N.K."/>
            <person name="Benny G.L."/>
            <person name="Smith M.E."/>
            <person name="James T.Y."/>
            <person name="Grigoriev I.V."/>
        </authorList>
    </citation>
    <scope>NUCLEOTIDE SEQUENCE [LARGE SCALE GENOMIC DNA]</scope>
</reference>
<accession>A0A4P9W1Q2</accession>
<keyword evidence="6" id="KW-1185">Reference proteome</keyword>
<proteinExistence type="inferred from homology"/>